<feature type="compositionally biased region" description="Basic and acidic residues" evidence="1">
    <location>
        <begin position="786"/>
        <end position="800"/>
    </location>
</feature>
<dbReference type="PANTHER" id="PTHR45725:SF18">
    <property type="entry name" value="ORC1-LIKE AAA ATPASE DOMAIN-CONTAINING PROTEIN"/>
    <property type="match status" value="1"/>
</dbReference>
<feature type="region of interest" description="Disordered" evidence="1">
    <location>
        <begin position="1134"/>
        <end position="1174"/>
    </location>
</feature>
<dbReference type="EMBL" id="GL378331">
    <property type="protein sequence ID" value="EFJ50397.1"/>
    <property type="molecule type" value="Genomic_DNA"/>
</dbReference>
<name>D8TQF7_VOLCA</name>
<feature type="region of interest" description="Disordered" evidence="1">
    <location>
        <begin position="273"/>
        <end position="297"/>
    </location>
</feature>
<feature type="compositionally biased region" description="Low complexity" evidence="1">
    <location>
        <begin position="1136"/>
        <end position="1158"/>
    </location>
</feature>
<feature type="compositionally biased region" description="Low complexity" evidence="1">
    <location>
        <begin position="1031"/>
        <end position="1041"/>
    </location>
</feature>
<feature type="region of interest" description="Disordered" evidence="1">
    <location>
        <begin position="529"/>
        <end position="585"/>
    </location>
</feature>
<feature type="compositionally biased region" description="Basic residues" evidence="1">
    <location>
        <begin position="1005"/>
        <end position="1014"/>
    </location>
</feature>
<evidence type="ECO:0000313" key="3">
    <source>
        <dbReference type="Proteomes" id="UP000001058"/>
    </source>
</evidence>
<keyword evidence="3" id="KW-1185">Reference proteome</keyword>
<feature type="region of interest" description="Disordered" evidence="1">
    <location>
        <begin position="786"/>
        <end position="831"/>
    </location>
</feature>
<feature type="compositionally biased region" description="Low complexity" evidence="1">
    <location>
        <begin position="1049"/>
        <end position="1066"/>
    </location>
</feature>
<feature type="compositionally biased region" description="Basic and acidic residues" evidence="1">
    <location>
        <begin position="807"/>
        <end position="831"/>
    </location>
</feature>
<evidence type="ECO:0000256" key="1">
    <source>
        <dbReference type="SAM" id="MobiDB-lite"/>
    </source>
</evidence>
<proteinExistence type="predicted"/>
<dbReference type="InParanoid" id="D8TQF7"/>
<reference evidence="2 3" key="1">
    <citation type="journal article" date="2010" name="Science">
        <title>Genomic analysis of organismal complexity in the multicellular green alga Volvox carteri.</title>
        <authorList>
            <person name="Prochnik S.E."/>
            <person name="Umen J."/>
            <person name="Nedelcu A.M."/>
            <person name="Hallmann A."/>
            <person name="Miller S.M."/>
            <person name="Nishii I."/>
            <person name="Ferris P."/>
            <person name="Kuo A."/>
            <person name="Mitros T."/>
            <person name="Fritz-Laylin L.K."/>
            <person name="Hellsten U."/>
            <person name="Chapman J."/>
            <person name="Simakov O."/>
            <person name="Rensing S.A."/>
            <person name="Terry A."/>
            <person name="Pangilinan J."/>
            <person name="Kapitonov V."/>
            <person name="Jurka J."/>
            <person name="Salamov A."/>
            <person name="Shapiro H."/>
            <person name="Schmutz J."/>
            <person name="Grimwood J."/>
            <person name="Lindquist E."/>
            <person name="Lucas S."/>
            <person name="Grigoriev I.V."/>
            <person name="Schmitt R."/>
            <person name="Kirk D."/>
            <person name="Rokhsar D.S."/>
        </authorList>
    </citation>
    <scope>NUCLEOTIDE SEQUENCE [LARGE SCALE GENOMIC DNA]</scope>
    <source>
        <strain evidence="3">f. Nagariensis / Eve</strain>
    </source>
</reference>
<accession>D8TQF7</accession>
<dbReference type="GeneID" id="9624975"/>
<dbReference type="KEGG" id="vcn:VOLCADRAFT_88966"/>
<protein>
    <submittedName>
        <fullName evidence="2">Uncharacterized protein</fullName>
    </submittedName>
</protein>
<dbReference type="PANTHER" id="PTHR45725">
    <property type="entry name" value="FORMIN HOMOLOGY 2 FAMILY MEMBER"/>
    <property type="match status" value="1"/>
</dbReference>
<feature type="compositionally biased region" description="Low complexity" evidence="1">
    <location>
        <begin position="909"/>
        <end position="920"/>
    </location>
</feature>
<dbReference type="RefSeq" id="XP_002948522.1">
    <property type="nucleotide sequence ID" value="XM_002948476.1"/>
</dbReference>
<feature type="compositionally biased region" description="Acidic residues" evidence="1">
    <location>
        <begin position="571"/>
        <end position="581"/>
    </location>
</feature>
<sequence length="1174" mass="120724">MAERLTRSRAQVGASPTVIDPTAELLRLFSEARQDAIAVLQGSDNGRRKLSEACAKVRQASTQLLEMVRDDLEYLEDPMGEGGGLAKPTTARLPQAQAGRAVLFLVDACHLTMRAVLHHCDLMKQAGLSPGPGSGADLLAITGFASHNDQHFPATVWCTIFTDMCAQYVCPQDAVVNVNGGGSGSSPDAAAAASASAAIAAAQLWRAAVNAAVALQDASRLLSVPRFYSAFTISDPTCGALLSVGELAADIMRRGAAASTAATAAVRAQQLSLTQQKQQLERKEEEEEENSGRGSRGGAKAAAAAALTAAAAAAAPDASCLLAAHGSSLLLVACEHQPESLLVIAAATLELAAARIMETGYCGGGGGGGGGGDAAIAAAAADNKGTAAATAASSGSSFMFSYHFRQMQLVAMRFSELLADDGGFKAMAKRALLPALAEALLAEPYRFVSCGAGLAAFGACFLEERFICAGEGAEREELYVGGRGRGYKRRKILNPDAHGVDTEQVGAVLNAMAAALECAVLLCKVLSNASVDPPPPPEGETEGERQEGGHPQLGGGGVGKSQRLPPGGGGGDDEGKEEEENDRMFGGKASSTAVDAMVSGGNGGGGSGGGAAQAMAAVALKREQGSELMAPPPSALPDAALGGAGVGSQAVPLAQAFRQLLEARYGTTECTTSAAAPLRKAEPVAAAEEGDGAGPGMPAVKALSAACGQIGHMARNLTTLLSLLLPVCPGGGDEVRDSVRQLGYPCLRWPRMNVRLPVLVVDQDCELLTGLLEDLTNITAEVGRRTEEECRQRDGDAKRDEKRRRRQEQEQKDAERRQKDKDRRQRDRDRVKAMKEAELAAAAGGGGEVDGGGEAYEYGVDGGGVGKTAATEVEVAAGGQAAPKVRLVLRRGGIGGGGGEPPMHGSPTAAAADVDAAGVAPQRKRARPSGDEEYDEEYDMREYGAPQSTRGDPVFAARFAATGRPPQMQLGTAGGMPYGANGLALEDLPVNEEDAAALLGLQVPRQRRSTRPVRPRTPTPPPDVLSERVRAAAAVAAAGPVAPSPPGRLPSASGGAPAAAAAIASGGPPGGGGRRHPASSLQLRQGAPTAAAAAAMFTGQGPARAAAAAAAAADSEAEYTMAAAESEAEYMRAYSQQHQFHRTQQQQQQQRPRQMQLQPVCTQLAVHTNDHRQQ</sequence>
<dbReference type="InterPro" id="IPR051425">
    <property type="entry name" value="Formin_Homology"/>
</dbReference>
<dbReference type="AlphaFoldDB" id="D8TQF7"/>
<dbReference type="OrthoDB" id="543815at2759"/>
<feature type="region of interest" description="Disordered" evidence="1">
    <location>
        <begin position="1004"/>
        <end position="1079"/>
    </location>
</feature>
<evidence type="ECO:0000313" key="2">
    <source>
        <dbReference type="EMBL" id="EFJ50397.1"/>
    </source>
</evidence>
<dbReference type="Proteomes" id="UP000001058">
    <property type="component" value="Unassembled WGS sequence"/>
</dbReference>
<feature type="region of interest" description="Disordered" evidence="1">
    <location>
        <begin position="895"/>
        <end position="938"/>
    </location>
</feature>
<organism evidence="3">
    <name type="scientific">Volvox carteri f. nagariensis</name>
    <dbReference type="NCBI Taxonomy" id="3068"/>
    <lineage>
        <taxon>Eukaryota</taxon>
        <taxon>Viridiplantae</taxon>
        <taxon>Chlorophyta</taxon>
        <taxon>core chlorophytes</taxon>
        <taxon>Chlorophyceae</taxon>
        <taxon>CS clade</taxon>
        <taxon>Chlamydomonadales</taxon>
        <taxon>Volvocaceae</taxon>
        <taxon>Volvox</taxon>
    </lineage>
</organism>
<gene>
    <name evidence="2" type="ORF">VOLCADRAFT_88966</name>
</gene>